<gene>
    <name evidence="1" type="ORF">ACFSRY_05460</name>
</gene>
<keyword evidence="2" id="KW-1185">Reference proteome</keyword>
<dbReference type="Proteomes" id="UP001597544">
    <property type="component" value="Unassembled WGS sequence"/>
</dbReference>
<protein>
    <submittedName>
        <fullName evidence="1">Uncharacterized protein</fullName>
    </submittedName>
</protein>
<proteinExistence type="predicted"/>
<dbReference type="EMBL" id="JBHULU010000006">
    <property type="protein sequence ID" value="MFD2513305.1"/>
    <property type="molecule type" value="Genomic_DNA"/>
</dbReference>
<name>A0ABW5IMT9_9BACT</name>
<evidence type="ECO:0000313" key="2">
    <source>
        <dbReference type="Proteomes" id="UP001597544"/>
    </source>
</evidence>
<dbReference type="RefSeq" id="WP_377503845.1">
    <property type="nucleotide sequence ID" value="NZ_JBHULU010000006.1"/>
</dbReference>
<organism evidence="1 2">
    <name type="scientific">Pontibacter locisalis</name>
    <dbReference type="NCBI Taxonomy" id="1719035"/>
    <lineage>
        <taxon>Bacteria</taxon>
        <taxon>Pseudomonadati</taxon>
        <taxon>Bacteroidota</taxon>
        <taxon>Cytophagia</taxon>
        <taxon>Cytophagales</taxon>
        <taxon>Hymenobacteraceae</taxon>
        <taxon>Pontibacter</taxon>
    </lineage>
</organism>
<sequence>MSGSLSQKRLFNMNLVRELNIIRKEITTSNLLLIKKESNGLEYSFLNEDAKRKVVLLKDPVLITSLSLRSTNGILQGEDFQLFKNTFENFELRVKSKKLYQKLSAAPPVTGTGRNSESKVAA</sequence>
<accession>A0ABW5IMT9</accession>
<reference evidence="2" key="1">
    <citation type="journal article" date="2019" name="Int. J. Syst. Evol. Microbiol.">
        <title>The Global Catalogue of Microorganisms (GCM) 10K type strain sequencing project: providing services to taxonomists for standard genome sequencing and annotation.</title>
        <authorList>
            <consortium name="The Broad Institute Genomics Platform"/>
            <consortium name="The Broad Institute Genome Sequencing Center for Infectious Disease"/>
            <person name="Wu L."/>
            <person name="Ma J."/>
        </authorList>
    </citation>
    <scope>NUCLEOTIDE SEQUENCE [LARGE SCALE GENOMIC DNA]</scope>
    <source>
        <strain evidence="2">KCTC 42498</strain>
    </source>
</reference>
<comment type="caution">
    <text evidence="1">The sequence shown here is derived from an EMBL/GenBank/DDBJ whole genome shotgun (WGS) entry which is preliminary data.</text>
</comment>
<evidence type="ECO:0000313" key="1">
    <source>
        <dbReference type="EMBL" id="MFD2513305.1"/>
    </source>
</evidence>